<feature type="transmembrane region" description="Helical" evidence="8">
    <location>
        <begin position="214"/>
        <end position="234"/>
    </location>
</feature>
<dbReference type="InterPro" id="IPR020846">
    <property type="entry name" value="MFS_dom"/>
</dbReference>
<feature type="transmembrane region" description="Helical" evidence="8">
    <location>
        <begin position="148"/>
        <end position="171"/>
    </location>
</feature>
<evidence type="ECO:0000256" key="8">
    <source>
        <dbReference type="SAM" id="Phobius"/>
    </source>
</evidence>
<feature type="transmembrane region" description="Helical" evidence="8">
    <location>
        <begin position="183"/>
        <end position="202"/>
    </location>
</feature>
<evidence type="ECO:0000256" key="3">
    <source>
        <dbReference type="ARBA" id="ARBA00022475"/>
    </source>
</evidence>
<name>A0ABU2MWD9_9ACTN</name>
<keyword evidence="7" id="KW-0046">Antibiotic resistance</keyword>
<dbReference type="EMBL" id="JAVREL010000016">
    <property type="protein sequence ID" value="MDT0345820.1"/>
    <property type="molecule type" value="Genomic_DNA"/>
</dbReference>
<evidence type="ECO:0000259" key="9">
    <source>
        <dbReference type="PROSITE" id="PS50850"/>
    </source>
</evidence>
<dbReference type="SUPFAM" id="SSF103473">
    <property type="entry name" value="MFS general substrate transporter"/>
    <property type="match status" value="2"/>
</dbReference>
<feature type="transmembrane region" description="Helical" evidence="8">
    <location>
        <begin position="381"/>
        <end position="404"/>
    </location>
</feature>
<feature type="transmembrane region" description="Helical" evidence="8">
    <location>
        <begin position="350"/>
        <end position="369"/>
    </location>
</feature>
<dbReference type="PANTHER" id="PTHR42718:SF39">
    <property type="entry name" value="ACTINORHODIN TRANSPORTER-RELATED"/>
    <property type="match status" value="1"/>
</dbReference>
<feature type="transmembrane region" description="Helical" evidence="8">
    <location>
        <begin position="22"/>
        <end position="46"/>
    </location>
</feature>
<dbReference type="Gene3D" id="1.20.1250.20">
    <property type="entry name" value="MFS general substrate transporter like domains"/>
    <property type="match status" value="2"/>
</dbReference>
<dbReference type="NCBIfam" id="TIGR00711">
    <property type="entry name" value="efflux_EmrB"/>
    <property type="match status" value="1"/>
</dbReference>
<comment type="caution">
    <text evidence="10">The sequence shown here is derived from an EMBL/GenBank/DDBJ whole genome shotgun (WGS) entry which is preliminary data.</text>
</comment>
<evidence type="ECO:0000256" key="6">
    <source>
        <dbReference type="ARBA" id="ARBA00023136"/>
    </source>
</evidence>
<accession>A0ABU2MWD9</accession>
<protein>
    <submittedName>
        <fullName evidence="10">MFS transporter</fullName>
    </submittedName>
</protein>
<keyword evidence="5 8" id="KW-1133">Transmembrane helix</keyword>
<dbReference type="PROSITE" id="PS50850">
    <property type="entry name" value="MFS"/>
    <property type="match status" value="1"/>
</dbReference>
<keyword evidence="3" id="KW-1003">Cell membrane</keyword>
<feature type="domain" description="Major facilitator superfamily (MFS) profile" evidence="9">
    <location>
        <begin position="24"/>
        <end position="560"/>
    </location>
</feature>
<keyword evidence="2" id="KW-0813">Transport</keyword>
<feature type="transmembrane region" description="Helical" evidence="8">
    <location>
        <begin position="115"/>
        <end position="136"/>
    </location>
</feature>
<evidence type="ECO:0000313" key="11">
    <source>
        <dbReference type="Proteomes" id="UP001183246"/>
    </source>
</evidence>
<feature type="transmembrane region" description="Helical" evidence="8">
    <location>
        <begin position="317"/>
        <end position="338"/>
    </location>
</feature>
<dbReference type="PRINTS" id="PR01036">
    <property type="entry name" value="TCRTETB"/>
</dbReference>
<dbReference type="InterPro" id="IPR036259">
    <property type="entry name" value="MFS_trans_sf"/>
</dbReference>
<evidence type="ECO:0000256" key="5">
    <source>
        <dbReference type="ARBA" id="ARBA00022989"/>
    </source>
</evidence>
<feature type="transmembrane region" description="Helical" evidence="8">
    <location>
        <begin position="240"/>
        <end position="261"/>
    </location>
</feature>
<feature type="transmembrane region" description="Helical" evidence="8">
    <location>
        <begin position="536"/>
        <end position="555"/>
    </location>
</feature>
<dbReference type="InterPro" id="IPR004638">
    <property type="entry name" value="EmrB-like"/>
</dbReference>
<feature type="transmembrane region" description="Helical" evidence="8">
    <location>
        <begin position="58"/>
        <end position="78"/>
    </location>
</feature>
<feature type="transmembrane region" description="Helical" evidence="8">
    <location>
        <begin position="292"/>
        <end position="311"/>
    </location>
</feature>
<dbReference type="InterPro" id="IPR011701">
    <property type="entry name" value="MFS"/>
</dbReference>
<evidence type="ECO:0000313" key="10">
    <source>
        <dbReference type="EMBL" id="MDT0345820.1"/>
    </source>
</evidence>
<dbReference type="Proteomes" id="UP001183246">
    <property type="component" value="Unassembled WGS sequence"/>
</dbReference>
<dbReference type="CDD" id="cd17321">
    <property type="entry name" value="MFS_MMR_MDR_like"/>
    <property type="match status" value="1"/>
</dbReference>
<evidence type="ECO:0000256" key="4">
    <source>
        <dbReference type="ARBA" id="ARBA00022692"/>
    </source>
</evidence>
<proteinExistence type="predicted"/>
<keyword evidence="4 8" id="KW-0812">Transmembrane</keyword>
<keyword evidence="6 8" id="KW-0472">Membrane</keyword>
<comment type="subcellular location">
    <subcellularLocation>
        <location evidence="1">Cell membrane</location>
        <topology evidence="1">Multi-pass membrane protein</topology>
    </subcellularLocation>
</comment>
<dbReference type="Pfam" id="PF07690">
    <property type="entry name" value="MFS_1"/>
    <property type="match status" value="1"/>
</dbReference>
<evidence type="ECO:0000256" key="7">
    <source>
        <dbReference type="ARBA" id="ARBA00023251"/>
    </source>
</evidence>
<sequence length="564" mass="59447">MSSPTKEALVPEAADPPDPKRWLALVVVITASFMDLLDVTIVNVAVPSIQSDLGASYAAVQWVTAGYTLGFAAGLITGGRLGDIYGRRRMLILGITGFTIASLLCGVATSPGMLITARLVQGIASAVMIPQVIAIIHVTFPAHERGKVLGVYGAIGGLALVSGPILGGIFIDADLFGLDWRPIFLVNVPIGILGIFTALAVIRESKSPNPMRPDVVGVILASATIGMFVYPLVQGHELDWPAWAFVMLAGSLVLFVVFIAYERMLTARGGSPLIVLSLFNSRSFTGGFSVNLLFNVGFGAFFLMWTLFMQIGLGWSAIHAGLTGIPFFVGMAAAAGMAVQMLTPKFGRNVLFAGGFLMILGSLLFVFVSDRYGTDISSAHMIAPLFVIGLGMGYVIATVIDFALSDVPHEHAGAGSGAFNTTQQLGNSVGIAIIGVIFLSALPGQSSAGVDFAEPGIRQDFAAVGITEQVQDDILAGYRVCAEERAEETDPTVVPESCLAGPPSGVSAAQAADVERIIQEHTPDVQAETFSRAFRIGMYAIAGLFVLVTLLMVMMPKFARPQEV</sequence>
<keyword evidence="11" id="KW-1185">Reference proteome</keyword>
<gene>
    <name evidence="10" type="ORF">RM590_24985</name>
</gene>
<feature type="transmembrane region" description="Helical" evidence="8">
    <location>
        <begin position="90"/>
        <end position="109"/>
    </location>
</feature>
<reference evidence="11" key="1">
    <citation type="submission" date="2023-07" db="EMBL/GenBank/DDBJ databases">
        <title>30 novel species of actinomycetes from the DSMZ collection.</title>
        <authorList>
            <person name="Nouioui I."/>
        </authorList>
    </citation>
    <scope>NUCLEOTIDE SEQUENCE [LARGE SCALE GENOMIC DNA]</scope>
    <source>
        <strain evidence="11">DSM 44938</strain>
    </source>
</reference>
<feature type="transmembrane region" description="Helical" evidence="8">
    <location>
        <begin position="425"/>
        <end position="442"/>
    </location>
</feature>
<organism evidence="10 11">
    <name type="scientific">Streptomyces litchfieldiae</name>
    <dbReference type="NCBI Taxonomy" id="3075543"/>
    <lineage>
        <taxon>Bacteria</taxon>
        <taxon>Bacillati</taxon>
        <taxon>Actinomycetota</taxon>
        <taxon>Actinomycetes</taxon>
        <taxon>Kitasatosporales</taxon>
        <taxon>Streptomycetaceae</taxon>
        <taxon>Streptomyces</taxon>
    </lineage>
</organism>
<dbReference type="RefSeq" id="WP_311706953.1">
    <property type="nucleotide sequence ID" value="NZ_JAVREL010000016.1"/>
</dbReference>
<evidence type="ECO:0000256" key="2">
    <source>
        <dbReference type="ARBA" id="ARBA00022448"/>
    </source>
</evidence>
<dbReference type="PANTHER" id="PTHR42718">
    <property type="entry name" value="MAJOR FACILITATOR SUPERFAMILY MULTIDRUG TRANSPORTER MFSC"/>
    <property type="match status" value="1"/>
</dbReference>
<evidence type="ECO:0000256" key="1">
    <source>
        <dbReference type="ARBA" id="ARBA00004651"/>
    </source>
</evidence>